<dbReference type="AlphaFoldDB" id="A0A834HQQ4"/>
<reference evidence="7" key="1">
    <citation type="submission" date="2020-08" db="EMBL/GenBank/DDBJ databases">
        <title>Genome sequencing and assembly of the red palm weevil Rhynchophorus ferrugineus.</title>
        <authorList>
            <person name="Dias G.B."/>
            <person name="Bergman C.M."/>
            <person name="Manee M."/>
        </authorList>
    </citation>
    <scope>NUCLEOTIDE SEQUENCE</scope>
    <source>
        <strain evidence="7">AA-2017</strain>
        <tissue evidence="7">Whole larva</tissue>
    </source>
</reference>
<comment type="caution">
    <text evidence="7">The sequence shown here is derived from an EMBL/GenBank/DDBJ whole genome shotgun (WGS) entry which is preliminary data.</text>
</comment>
<name>A0A834HQQ4_RHYFE</name>
<keyword evidence="4 6" id="KW-0732">Signal</keyword>
<protein>
    <submittedName>
        <fullName evidence="7">Uncharacterized protein</fullName>
    </submittedName>
</protein>
<feature type="chain" id="PRO_5032381779" evidence="6">
    <location>
        <begin position="20"/>
        <end position="219"/>
    </location>
</feature>
<evidence type="ECO:0000256" key="3">
    <source>
        <dbReference type="ARBA" id="ARBA00022525"/>
    </source>
</evidence>
<sequence length="219" mass="24789">MRRPITLFILSIFLRSTIALHVSIYYAALCSDSVDFITQQLYPHYEELKDHLTIDFIPYGKTMHGYNARIQKYIFNCQHGVLECNANTYQACALAQANDQDSKVKFVNCVMSARNPAKISAIKKCVIDRGLDFDKVQTCTKSSEGEQLQVINGNKTWTLEPNIYEVPTVILNGDNHINGNTQARALADFTALVCSNLEEPKPEVCQKKGLLRKIKDYFS</sequence>
<dbReference type="Pfam" id="PF03227">
    <property type="entry name" value="GILT"/>
    <property type="match status" value="1"/>
</dbReference>
<evidence type="ECO:0000256" key="5">
    <source>
        <dbReference type="ARBA" id="ARBA00023180"/>
    </source>
</evidence>
<evidence type="ECO:0000256" key="2">
    <source>
        <dbReference type="ARBA" id="ARBA00005679"/>
    </source>
</evidence>
<dbReference type="PANTHER" id="PTHR13234">
    <property type="entry name" value="GAMMA-INTERFERON INDUCIBLE LYSOSOMAL THIOL REDUCTASE GILT"/>
    <property type="match status" value="1"/>
</dbReference>
<evidence type="ECO:0000313" key="7">
    <source>
        <dbReference type="EMBL" id="KAF7266912.1"/>
    </source>
</evidence>
<dbReference type="Proteomes" id="UP000625711">
    <property type="component" value="Unassembled WGS sequence"/>
</dbReference>
<dbReference type="InterPro" id="IPR036249">
    <property type="entry name" value="Thioredoxin-like_sf"/>
</dbReference>
<keyword evidence="5" id="KW-0325">Glycoprotein</keyword>
<dbReference type="EMBL" id="JAACXV010014491">
    <property type="protein sequence ID" value="KAF7266912.1"/>
    <property type="molecule type" value="Genomic_DNA"/>
</dbReference>
<dbReference type="Gene3D" id="3.40.30.10">
    <property type="entry name" value="Glutaredoxin"/>
    <property type="match status" value="1"/>
</dbReference>
<feature type="signal peptide" evidence="6">
    <location>
        <begin position="1"/>
        <end position="19"/>
    </location>
</feature>
<dbReference type="InterPro" id="IPR004911">
    <property type="entry name" value="Interferon-induced_GILT"/>
</dbReference>
<keyword evidence="8" id="KW-1185">Reference proteome</keyword>
<proteinExistence type="inferred from homology"/>
<dbReference type="GO" id="GO:0016671">
    <property type="term" value="F:oxidoreductase activity, acting on a sulfur group of donors, disulfide as acceptor"/>
    <property type="evidence" value="ECO:0007669"/>
    <property type="project" value="InterPro"/>
</dbReference>
<evidence type="ECO:0000256" key="4">
    <source>
        <dbReference type="ARBA" id="ARBA00022729"/>
    </source>
</evidence>
<evidence type="ECO:0000313" key="8">
    <source>
        <dbReference type="Proteomes" id="UP000625711"/>
    </source>
</evidence>
<keyword evidence="3" id="KW-0964">Secreted</keyword>
<dbReference type="GO" id="GO:0005576">
    <property type="term" value="C:extracellular region"/>
    <property type="evidence" value="ECO:0007669"/>
    <property type="project" value="UniProtKB-SubCell"/>
</dbReference>
<dbReference type="OrthoDB" id="958254at2759"/>
<accession>A0A834HQQ4</accession>
<evidence type="ECO:0000256" key="1">
    <source>
        <dbReference type="ARBA" id="ARBA00004613"/>
    </source>
</evidence>
<dbReference type="SUPFAM" id="SSF52833">
    <property type="entry name" value="Thioredoxin-like"/>
    <property type="match status" value="1"/>
</dbReference>
<dbReference type="PANTHER" id="PTHR13234:SF8">
    <property type="entry name" value="GAMMA-INTERFERON-INDUCIBLE LYSOSOMAL THIOL REDUCTASE"/>
    <property type="match status" value="1"/>
</dbReference>
<comment type="subcellular location">
    <subcellularLocation>
        <location evidence="1">Secreted</location>
    </subcellularLocation>
</comment>
<organism evidence="7 8">
    <name type="scientific">Rhynchophorus ferrugineus</name>
    <name type="common">Red palm weevil</name>
    <name type="synonym">Curculio ferrugineus</name>
    <dbReference type="NCBI Taxonomy" id="354439"/>
    <lineage>
        <taxon>Eukaryota</taxon>
        <taxon>Metazoa</taxon>
        <taxon>Ecdysozoa</taxon>
        <taxon>Arthropoda</taxon>
        <taxon>Hexapoda</taxon>
        <taxon>Insecta</taxon>
        <taxon>Pterygota</taxon>
        <taxon>Neoptera</taxon>
        <taxon>Endopterygota</taxon>
        <taxon>Coleoptera</taxon>
        <taxon>Polyphaga</taxon>
        <taxon>Cucujiformia</taxon>
        <taxon>Curculionidae</taxon>
        <taxon>Dryophthorinae</taxon>
        <taxon>Rhynchophorus</taxon>
    </lineage>
</organism>
<gene>
    <name evidence="7" type="ORF">GWI33_019839</name>
</gene>
<comment type="similarity">
    <text evidence="2">Belongs to the GILT family.</text>
</comment>
<evidence type="ECO:0000256" key="6">
    <source>
        <dbReference type="SAM" id="SignalP"/>
    </source>
</evidence>